<dbReference type="InterPro" id="IPR036259">
    <property type="entry name" value="MFS_trans_sf"/>
</dbReference>
<sequence length="536" mass="58984">MEAKVDENVTVSHTDFIEDTKDRHGDAMAVGTVQLIDHNEIVLIPTPSPDPRDPLNLPQWRKWVITIILSLFSVISVLMTSGMGPIFQVVEASYDFNPKASDLMTYPTLFMGIGNLIAMPMAMAVGRRPVFITSALILVIGSVWCAASQSLGSHIAGRDIMSLAAGQSEALCPLIIQEIHFMHERSSKLAWFSAMQSIGTAALVISTTYLVAGLGWRWWYGVFSIVSGVVLISSFLFIPESLYHRPTDAFEGTVHVHHKHGGPDTAVQATVRHRVELDFVRYKARTVKDDLKIFHGKPNWKAATDCYYRMAQCILFPNILWVVLMNSAVLGIYVVMVTEFAGILVAPPYRFPFTSLGFVQGGQIVVSILLVPVLGWGGDLLTRVMAKRNNGLAQPEYRLIPILLPAVTVVISCIIYGKAGSHPTDWSPWAIITTFNAEYFGFIGIVLIGFTYSLDCYGERAAPILVLICACRGFASFGISFGVTNFVTKQGYEGSFNVCAIVMGVVSALGFPVFFFGKKIRAMTMRFAVDNEVTEI</sequence>
<dbReference type="EMBL" id="KZ613946">
    <property type="protein sequence ID" value="PMD40010.1"/>
    <property type="molecule type" value="Genomic_DNA"/>
</dbReference>
<dbReference type="PANTHER" id="PTHR23502">
    <property type="entry name" value="MAJOR FACILITATOR SUPERFAMILY"/>
    <property type="match status" value="1"/>
</dbReference>
<dbReference type="PANTHER" id="PTHR23502:SF164">
    <property type="entry name" value="MAJOR FACILITATOR SUPERFAMILY (MFS) PROFILE DOMAIN-CONTAINING PROTEIN"/>
    <property type="match status" value="1"/>
</dbReference>
<dbReference type="InterPro" id="IPR011701">
    <property type="entry name" value="MFS"/>
</dbReference>
<feature type="transmembrane region" description="Helical" evidence="5">
    <location>
        <begin position="399"/>
        <end position="417"/>
    </location>
</feature>
<evidence type="ECO:0000256" key="3">
    <source>
        <dbReference type="ARBA" id="ARBA00022989"/>
    </source>
</evidence>
<evidence type="ECO:0000259" key="6">
    <source>
        <dbReference type="PROSITE" id="PS50850"/>
    </source>
</evidence>
<dbReference type="Pfam" id="PF07690">
    <property type="entry name" value="MFS_1"/>
    <property type="match status" value="1"/>
</dbReference>
<dbReference type="InterPro" id="IPR020846">
    <property type="entry name" value="MFS_dom"/>
</dbReference>
<protein>
    <submittedName>
        <fullName evidence="7">MFS transporter</fullName>
    </submittedName>
</protein>
<feature type="transmembrane region" description="Helical" evidence="5">
    <location>
        <begin position="63"/>
        <end position="82"/>
    </location>
</feature>
<reference evidence="7 8" key="1">
    <citation type="submission" date="2016-04" db="EMBL/GenBank/DDBJ databases">
        <title>A degradative enzymes factory behind the ericoid mycorrhizal symbiosis.</title>
        <authorList>
            <consortium name="DOE Joint Genome Institute"/>
            <person name="Martino E."/>
            <person name="Morin E."/>
            <person name="Grelet G."/>
            <person name="Kuo A."/>
            <person name="Kohler A."/>
            <person name="Daghino S."/>
            <person name="Barry K."/>
            <person name="Choi C."/>
            <person name="Cichocki N."/>
            <person name="Clum A."/>
            <person name="Copeland A."/>
            <person name="Hainaut M."/>
            <person name="Haridas S."/>
            <person name="Labutti K."/>
            <person name="Lindquist E."/>
            <person name="Lipzen A."/>
            <person name="Khouja H.-R."/>
            <person name="Murat C."/>
            <person name="Ohm R."/>
            <person name="Olson A."/>
            <person name="Spatafora J."/>
            <person name="Veneault-Fourrey C."/>
            <person name="Henrissat B."/>
            <person name="Grigoriev I."/>
            <person name="Martin F."/>
            <person name="Perotto S."/>
        </authorList>
    </citation>
    <scope>NUCLEOTIDE SEQUENCE [LARGE SCALE GENOMIC DNA]</scope>
    <source>
        <strain evidence="7 8">F</strain>
    </source>
</reference>
<dbReference type="PROSITE" id="PS50850">
    <property type="entry name" value="MFS"/>
    <property type="match status" value="1"/>
</dbReference>
<evidence type="ECO:0000256" key="5">
    <source>
        <dbReference type="SAM" id="Phobius"/>
    </source>
</evidence>
<comment type="subcellular location">
    <subcellularLocation>
        <location evidence="1">Membrane</location>
        <topology evidence="1">Multi-pass membrane protein</topology>
    </subcellularLocation>
</comment>
<dbReference type="Gene3D" id="1.20.1250.20">
    <property type="entry name" value="MFS general substrate transporter like domains"/>
    <property type="match status" value="1"/>
</dbReference>
<keyword evidence="3 5" id="KW-1133">Transmembrane helix</keyword>
<name>A0A2J6RNC7_HYAVF</name>
<keyword evidence="2 5" id="KW-0812">Transmembrane</keyword>
<gene>
    <name evidence="7" type="ORF">L207DRAFT_489988</name>
</gene>
<feature type="domain" description="Major facilitator superfamily (MFS) profile" evidence="6">
    <location>
        <begin position="65"/>
        <end position="536"/>
    </location>
</feature>
<keyword evidence="4 5" id="KW-0472">Membrane</keyword>
<feature type="transmembrane region" description="Helical" evidence="5">
    <location>
        <begin position="464"/>
        <end position="483"/>
    </location>
</feature>
<dbReference type="GO" id="GO:0005886">
    <property type="term" value="C:plasma membrane"/>
    <property type="evidence" value="ECO:0007669"/>
    <property type="project" value="TreeGrafter"/>
</dbReference>
<dbReference type="AlphaFoldDB" id="A0A2J6RNC7"/>
<feature type="transmembrane region" description="Helical" evidence="5">
    <location>
        <begin position="429"/>
        <end position="452"/>
    </location>
</feature>
<feature type="transmembrane region" description="Helical" evidence="5">
    <location>
        <begin position="218"/>
        <end position="238"/>
    </location>
</feature>
<accession>A0A2J6RNC7</accession>
<evidence type="ECO:0000313" key="7">
    <source>
        <dbReference type="EMBL" id="PMD40010.1"/>
    </source>
</evidence>
<feature type="transmembrane region" description="Helical" evidence="5">
    <location>
        <begin position="495"/>
        <end position="516"/>
    </location>
</feature>
<keyword evidence="8" id="KW-1185">Reference proteome</keyword>
<evidence type="ECO:0000313" key="8">
    <source>
        <dbReference type="Proteomes" id="UP000235786"/>
    </source>
</evidence>
<evidence type="ECO:0000256" key="1">
    <source>
        <dbReference type="ARBA" id="ARBA00004141"/>
    </source>
</evidence>
<dbReference type="Proteomes" id="UP000235786">
    <property type="component" value="Unassembled WGS sequence"/>
</dbReference>
<evidence type="ECO:0000256" key="4">
    <source>
        <dbReference type="ARBA" id="ARBA00023136"/>
    </source>
</evidence>
<evidence type="ECO:0000256" key="2">
    <source>
        <dbReference type="ARBA" id="ARBA00022692"/>
    </source>
</evidence>
<proteinExistence type="predicted"/>
<dbReference type="STRING" id="1149755.A0A2J6RNC7"/>
<organism evidence="7 8">
    <name type="scientific">Hyaloscypha variabilis (strain UAMH 11265 / GT02V1 / F)</name>
    <name type="common">Meliniomyces variabilis</name>
    <dbReference type="NCBI Taxonomy" id="1149755"/>
    <lineage>
        <taxon>Eukaryota</taxon>
        <taxon>Fungi</taxon>
        <taxon>Dikarya</taxon>
        <taxon>Ascomycota</taxon>
        <taxon>Pezizomycotina</taxon>
        <taxon>Leotiomycetes</taxon>
        <taxon>Helotiales</taxon>
        <taxon>Hyaloscyphaceae</taxon>
        <taxon>Hyaloscypha</taxon>
        <taxon>Hyaloscypha variabilis</taxon>
    </lineage>
</organism>
<feature type="transmembrane region" description="Helical" evidence="5">
    <location>
        <begin position="319"/>
        <end position="346"/>
    </location>
</feature>
<feature type="transmembrane region" description="Helical" evidence="5">
    <location>
        <begin position="358"/>
        <end position="378"/>
    </location>
</feature>
<feature type="transmembrane region" description="Helical" evidence="5">
    <location>
        <begin position="189"/>
        <end position="212"/>
    </location>
</feature>
<feature type="transmembrane region" description="Helical" evidence="5">
    <location>
        <begin position="103"/>
        <end position="124"/>
    </location>
</feature>
<dbReference type="SUPFAM" id="SSF103473">
    <property type="entry name" value="MFS general substrate transporter"/>
    <property type="match status" value="1"/>
</dbReference>
<dbReference type="OrthoDB" id="5215911at2759"/>
<dbReference type="GO" id="GO:0022857">
    <property type="term" value="F:transmembrane transporter activity"/>
    <property type="evidence" value="ECO:0007669"/>
    <property type="project" value="InterPro"/>
</dbReference>